<dbReference type="Pfam" id="PF13173">
    <property type="entry name" value="AAA_14"/>
    <property type="match status" value="1"/>
</dbReference>
<dbReference type="EMBL" id="JBHULV010000008">
    <property type="protein sequence ID" value="MFD2730306.1"/>
    <property type="molecule type" value="Genomic_DNA"/>
</dbReference>
<proteinExistence type="predicted"/>
<evidence type="ECO:0000259" key="1">
    <source>
        <dbReference type="Pfam" id="PF13173"/>
    </source>
</evidence>
<dbReference type="SUPFAM" id="SSF52540">
    <property type="entry name" value="P-loop containing nucleoside triphosphate hydrolases"/>
    <property type="match status" value="1"/>
</dbReference>
<keyword evidence="3" id="KW-0067">ATP-binding</keyword>
<keyword evidence="4" id="KW-1185">Reference proteome</keyword>
<comment type="caution">
    <text evidence="3">The sequence shown here is derived from an EMBL/GenBank/DDBJ whole genome shotgun (WGS) entry which is preliminary data.</text>
</comment>
<dbReference type="PANTHER" id="PTHR43566">
    <property type="entry name" value="CONSERVED PROTEIN"/>
    <property type="match status" value="1"/>
</dbReference>
<evidence type="ECO:0000313" key="3">
    <source>
        <dbReference type="EMBL" id="MFD2730306.1"/>
    </source>
</evidence>
<dbReference type="GO" id="GO:0005524">
    <property type="term" value="F:ATP binding"/>
    <property type="evidence" value="ECO:0007669"/>
    <property type="project" value="UniProtKB-KW"/>
</dbReference>
<dbReference type="Proteomes" id="UP001597546">
    <property type="component" value="Unassembled WGS sequence"/>
</dbReference>
<accession>A0ABW5TMH3</accession>
<keyword evidence="3" id="KW-0547">Nucleotide-binding</keyword>
<dbReference type="InterPro" id="IPR027417">
    <property type="entry name" value="P-loop_NTPase"/>
</dbReference>
<evidence type="ECO:0000259" key="2">
    <source>
        <dbReference type="Pfam" id="PF13635"/>
    </source>
</evidence>
<feature type="domain" description="AAA" evidence="1">
    <location>
        <begin position="18"/>
        <end position="141"/>
    </location>
</feature>
<dbReference type="Gene3D" id="3.40.50.300">
    <property type="entry name" value="P-loop containing nucleotide triphosphate hydrolases"/>
    <property type="match status" value="1"/>
</dbReference>
<feature type="domain" description="DUF4143" evidence="2">
    <location>
        <begin position="189"/>
        <end position="344"/>
    </location>
</feature>
<dbReference type="InterPro" id="IPR025420">
    <property type="entry name" value="DUF4143"/>
</dbReference>
<gene>
    <name evidence="3" type="ORF">ACFSSE_01180</name>
</gene>
<reference evidence="4" key="1">
    <citation type="journal article" date="2019" name="Int. J. Syst. Evol. Microbiol.">
        <title>The Global Catalogue of Microorganisms (GCM) 10K type strain sequencing project: providing services to taxonomists for standard genome sequencing and annotation.</title>
        <authorList>
            <consortium name="The Broad Institute Genomics Platform"/>
            <consortium name="The Broad Institute Genome Sequencing Center for Infectious Disease"/>
            <person name="Wu L."/>
            <person name="Ma J."/>
        </authorList>
    </citation>
    <scope>NUCLEOTIDE SEQUENCE [LARGE SCALE GENOMIC DNA]</scope>
    <source>
        <strain evidence="4">KCTC 42456</strain>
    </source>
</reference>
<name>A0ABW5TMH3_9SPHI</name>
<evidence type="ECO:0000313" key="4">
    <source>
        <dbReference type="Proteomes" id="UP001597546"/>
    </source>
</evidence>
<dbReference type="PANTHER" id="PTHR43566:SF1">
    <property type="entry name" value="AAA+ ATPASE DOMAIN-CONTAINING PROTEIN"/>
    <property type="match status" value="1"/>
</dbReference>
<sequence length="380" mass="43958">MKIDRKIQQVIKQRVGKNKVILLFGTRRVGKTHLLKTLEKSFATADFIHLNAEDAEVASLLERRSVANYKRLLANRNLLIIDEAQVIPSIGKILKLMIDSFEDLTIIASGSSAFDLSNKTGEPLTGRSYTYYLYPIAQQELKSLENSLETIQNLEDRLIFGSYPEILQLDTPQEKAEYLKNLVNSYLLKDILQFESIKNSSKVFDLLKLIAYQMGSEVSLDELGKQLGLSKNTVERYLDLLAKVQIIFKLSGFSSNLRKEVTKSSKWYFFDNGIRNAIINDFKLLPLRQDVGLLWEAYCIYERIKLNSVNQITAEYFFWRTYDQQEIDLIEKIDGNIAAFEFKYKERKHKIPTFFAKNYSDANFSIIHQDNYLEFITTGN</sequence>
<organism evidence="3 4">
    <name type="scientific">Pedobacter alpinus</name>
    <dbReference type="NCBI Taxonomy" id="1590643"/>
    <lineage>
        <taxon>Bacteria</taxon>
        <taxon>Pseudomonadati</taxon>
        <taxon>Bacteroidota</taxon>
        <taxon>Sphingobacteriia</taxon>
        <taxon>Sphingobacteriales</taxon>
        <taxon>Sphingobacteriaceae</taxon>
        <taxon>Pedobacter</taxon>
    </lineage>
</organism>
<dbReference type="RefSeq" id="WP_379040976.1">
    <property type="nucleotide sequence ID" value="NZ_JBHSKW010000005.1"/>
</dbReference>
<dbReference type="Pfam" id="PF13635">
    <property type="entry name" value="DUF4143"/>
    <property type="match status" value="1"/>
</dbReference>
<protein>
    <submittedName>
        <fullName evidence="3">ATP-binding protein</fullName>
    </submittedName>
</protein>
<dbReference type="InterPro" id="IPR041682">
    <property type="entry name" value="AAA_14"/>
</dbReference>